<dbReference type="Pfam" id="PF25213">
    <property type="entry name" value="HVO_A0261_N"/>
    <property type="match status" value="1"/>
</dbReference>
<comment type="caution">
    <text evidence="3">The sequence shown here is derived from an EMBL/GenBank/DDBJ whole genome shotgun (WGS) entry which is preliminary data.</text>
</comment>
<evidence type="ECO:0000313" key="4">
    <source>
        <dbReference type="Proteomes" id="UP001154061"/>
    </source>
</evidence>
<dbReference type="InterPro" id="IPR013561">
    <property type="entry name" value="FilR1_middle_dom"/>
</dbReference>
<dbReference type="AlphaFoldDB" id="A0A9Q4KZ29"/>
<dbReference type="CDD" id="cd00090">
    <property type="entry name" value="HTH_ARSR"/>
    <property type="match status" value="1"/>
</dbReference>
<dbReference type="InterPro" id="IPR011991">
    <property type="entry name" value="ArsR-like_HTH"/>
</dbReference>
<reference evidence="3" key="1">
    <citation type="submission" date="2022-06" db="EMBL/GenBank/DDBJ databases">
        <title>Natrinema sp. a new haloarchaeum isolate from saline soil.</title>
        <authorList>
            <person name="Strakova D."/>
            <person name="Galisteo C."/>
            <person name="Sanchez-Porro C."/>
            <person name="Ventosa A."/>
        </authorList>
    </citation>
    <scope>NUCLEOTIDE SEQUENCE</scope>
    <source>
        <strain evidence="3">S1CR25-10</strain>
    </source>
</reference>
<proteinExistence type="predicted"/>
<feature type="domain" description="HVO-A0261-like N-terminal" evidence="2">
    <location>
        <begin position="11"/>
        <end position="94"/>
    </location>
</feature>
<dbReference type="Pfam" id="PF08350">
    <property type="entry name" value="FilR1_middle"/>
    <property type="match status" value="1"/>
</dbReference>
<keyword evidence="4" id="KW-1185">Reference proteome</keyword>
<sequence>MISSAAKTPLEDIGYLARSDHRVAALDALTERPRSRTDLRELTGVSQSTIRRTLRTFEDRHWIRKDGHQYEATALGAFVAAGMRDLIDRFETERKLRDVWQWLPIEASGFPIGIGSDAVVTAAEVDDPYRPVNRFVSLLRETDRFRFVGFDLGLLEPCRDELARRIVDGMETEIIDPPRVAGYILSTYPEHCSGPRESDTLTVRLHDDLPPYGVAIFDRRIAISGHDPESGTVRVVIDTGAPEAREWAESMYESYRRDSRPLVPELVAE</sequence>
<feature type="domain" description="Methanogenesis regulatory protein FilR1 middle" evidence="1">
    <location>
        <begin position="128"/>
        <end position="258"/>
    </location>
</feature>
<dbReference type="SUPFAM" id="SSF46785">
    <property type="entry name" value="Winged helix' DNA-binding domain"/>
    <property type="match status" value="1"/>
</dbReference>
<dbReference type="InterPro" id="IPR036388">
    <property type="entry name" value="WH-like_DNA-bd_sf"/>
</dbReference>
<dbReference type="InterPro" id="IPR057527">
    <property type="entry name" value="HVO_A0261-like_N"/>
</dbReference>
<dbReference type="Gene3D" id="1.10.10.10">
    <property type="entry name" value="Winged helix-like DNA-binding domain superfamily/Winged helix DNA-binding domain"/>
    <property type="match status" value="1"/>
</dbReference>
<dbReference type="EMBL" id="JAMQOT010000005">
    <property type="protein sequence ID" value="MDF9746740.1"/>
    <property type="molecule type" value="Genomic_DNA"/>
</dbReference>
<name>A0A9Q4KZ29_9EURY</name>
<dbReference type="InterPro" id="IPR036390">
    <property type="entry name" value="WH_DNA-bd_sf"/>
</dbReference>
<evidence type="ECO:0000313" key="3">
    <source>
        <dbReference type="EMBL" id="MDF9746740.1"/>
    </source>
</evidence>
<accession>A0A9Q4KZ29</accession>
<protein>
    <submittedName>
        <fullName evidence="3">Helix-turn-helix domain-containing protein</fullName>
    </submittedName>
</protein>
<dbReference type="RefSeq" id="WP_277522284.1">
    <property type="nucleotide sequence ID" value="NZ_JAMQOT010000005.1"/>
</dbReference>
<gene>
    <name evidence="3" type="ORF">NDI89_14205</name>
</gene>
<dbReference type="Proteomes" id="UP001154061">
    <property type="component" value="Unassembled WGS sequence"/>
</dbReference>
<evidence type="ECO:0000259" key="2">
    <source>
        <dbReference type="Pfam" id="PF25213"/>
    </source>
</evidence>
<evidence type="ECO:0000259" key="1">
    <source>
        <dbReference type="Pfam" id="PF08350"/>
    </source>
</evidence>
<organism evidence="3 4">
    <name type="scientific">Natrinema salsiterrestre</name>
    <dbReference type="NCBI Taxonomy" id="2950540"/>
    <lineage>
        <taxon>Archaea</taxon>
        <taxon>Methanobacteriati</taxon>
        <taxon>Methanobacteriota</taxon>
        <taxon>Stenosarchaea group</taxon>
        <taxon>Halobacteria</taxon>
        <taxon>Halobacteriales</taxon>
        <taxon>Natrialbaceae</taxon>
        <taxon>Natrinema</taxon>
    </lineage>
</organism>